<proteinExistence type="predicted"/>
<accession>A0A426PZS6</accession>
<evidence type="ECO:0000313" key="2">
    <source>
        <dbReference type="Proteomes" id="UP000276526"/>
    </source>
</evidence>
<dbReference type="InterPro" id="IPR027417">
    <property type="entry name" value="P-loop_NTPase"/>
</dbReference>
<name>A0A426PZS6_9CORY</name>
<dbReference type="SUPFAM" id="SSF52540">
    <property type="entry name" value="P-loop containing nucleoside triphosphate hydrolases"/>
    <property type="match status" value="1"/>
</dbReference>
<dbReference type="Gene3D" id="3.40.50.300">
    <property type="entry name" value="P-loop containing nucleotide triphosphate hydrolases"/>
    <property type="match status" value="1"/>
</dbReference>
<evidence type="ECO:0000313" key="1">
    <source>
        <dbReference type="EMBL" id="RRO86909.1"/>
    </source>
</evidence>
<protein>
    <submittedName>
        <fullName evidence="1">Uncharacterized protein</fullName>
    </submittedName>
</protein>
<dbReference type="Proteomes" id="UP000276526">
    <property type="component" value="Unassembled WGS sequence"/>
</dbReference>
<dbReference type="NCBIfam" id="NF005115">
    <property type="entry name" value="PRK06547.1"/>
    <property type="match status" value="1"/>
</dbReference>
<comment type="caution">
    <text evidence="1">The sequence shown here is derived from an EMBL/GenBank/DDBJ whole genome shotgun (WGS) entry which is preliminary data.</text>
</comment>
<dbReference type="RefSeq" id="WP_125207097.1">
    <property type="nucleotide sequence ID" value="NZ_JBAHVN010000003.1"/>
</dbReference>
<organism evidence="1 2">
    <name type="scientific">Corynebacterium bovis</name>
    <dbReference type="NCBI Taxonomy" id="36808"/>
    <lineage>
        <taxon>Bacteria</taxon>
        <taxon>Bacillati</taxon>
        <taxon>Actinomycetota</taxon>
        <taxon>Actinomycetes</taxon>
        <taxon>Mycobacteriales</taxon>
        <taxon>Corynebacteriaceae</taxon>
        <taxon>Corynebacterium</taxon>
    </lineage>
</organism>
<dbReference type="AlphaFoldDB" id="A0A426PZS6"/>
<reference evidence="1 2" key="1">
    <citation type="submission" date="2018-01" db="EMBL/GenBank/DDBJ databases">
        <title>Twenty Corynebacterium bovis Genomes.</title>
        <authorList>
            <person name="Gulvik C.A."/>
        </authorList>
    </citation>
    <scope>NUCLEOTIDE SEQUENCE [LARGE SCALE GENOMIC DNA]</scope>
    <source>
        <strain evidence="1 2">F6900</strain>
    </source>
</reference>
<dbReference type="EMBL" id="PQNK01000006">
    <property type="protein sequence ID" value="RRO86909.1"/>
    <property type="molecule type" value="Genomic_DNA"/>
</dbReference>
<gene>
    <name evidence="1" type="ORF">CXF48_05155</name>
</gene>
<sequence>MTGVGAGAGGGAGCGGPVPPVTVLVDGRSGAGKTTLSGRIRGAVVVHLDDLYPGWAGLAAAGDIVAEHVLDPVAPGYRRWDWSAGRPGEWVALDPGADLVVEGCGAVTGATLTAARRRSGDRVLTVDVTGPEGLRRRRALDRDPGFAAFWDLWALQELWHRRTMPEPDLRLTCR</sequence>